<proteinExistence type="predicted"/>
<dbReference type="PANTHER" id="PTHR43792:SF1">
    <property type="entry name" value="N-ACETYLTRANSFERASE DOMAIN-CONTAINING PROTEIN"/>
    <property type="match status" value="1"/>
</dbReference>
<comment type="caution">
    <text evidence="2">The sequence shown here is derived from an EMBL/GenBank/DDBJ whole genome shotgun (WGS) entry which is preliminary data.</text>
</comment>
<dbReference type="PANTHER" id="PTHR43792">
    <property type="entry name" value="GNAT FAMILY, PUTATIVE (AFU_ORTHOLOGUE AFUA_3G00765)-RELATED-RELATED"/>
    <property type="match status" value="1"/>
</dbReference>
<keyword evidence="3" id="KW-1185">Reference proteome</keyword>
<organism evidence="2 3">
    <name type="scientific">Pontibacter toksunensis</name>
    <dbReference type="NCBI Taxonomy" id="1332631"/>
    <lineage>
        <taxon>Bacteria</taxon>
        <taxon>Pseudomonadati</taxon>
        <taxon>Bacteroidota</taxon>
        <taxon>Cytophagia</taxon>
        <taxon>Cytophagales</taxon>
        <taxon>Hymenobacteraceae</taxon>
        <taxon>Pontibacter</taxon>
    </lineage>
</organism>
<dbReference type="SUPFAM" id="SSF55729">
    <property type="entry name" value="Acyl-CoA N-acyltransferases (Nat)"/>
    <property type="match status" value="1"/>
</dbReference>
<feature type="domain" description="N-acetyltransferase" evidence="1">
    <location>
        <begin position="28"/>
        <end position="179"/>
    </location>
</feature>
<dbReference type="RefSeq" id="WP_377480208.1">
    <property type="nucleotide sequence ID" value="NZ_JBHUOX010000001.1"/>
</dbReference>
<name>A0ABW6BQE7_9BACT</name>
<evidence type="ECO:0000313" key="2">
    <source>
        <dbReference type="EMBL" id="MFD2999157.1"/>
    </source>
</evidence>
<keyword evidence="2" id="KW-0808">Transferase</keyword>
<evidence type="ECO:0000313" key="3">
    <source>
        <dbReference type="Proteomes" id="UP001597641"/>
    </source>
</evidence>
<dbReference type="InterPro" id="IPR016181">
    <property type="entry name" value="Acyl_CoA_acyltransferase"/>
</dbReference>
<dbReference type="Pfam" id="PF13302">
    <property type="entry name" value="Acetyltransf_3"/>
    <property type="match status" value="1"/>
</dbReference>
<reference evidence="3" key="1">
    <citation type="journal article" date="2019" name="Int. J. Syst. Evol. Microbiol.">
        <title>The Global Catalogue of Microorganisms (GCM) 10K type strain sequencing project: providing services to taxonomists for standard genome sequencing and annotation.</title>
        <authorList>
            <consortium name="The Broad Institute Genomics Platform"/>
            <consortium name="The Broad Institute Genome Sequencing Center for Infectious Disease"/>
            <person name="Wu L."/>
            <person name="Ma J."/>
        </authorList>
    </citation>
    <scope>NUCLEOTIDE SEQUENCE [LARGE SCALE GENOMIC DNA]</scope>
    <source>
        <strain evidence="3">KCTC 23984</strain>
    </source>
</reference>
<dbReference type="InterPro" id="IPR000182">
    <property type="entry name" value="GNAT_dom"/>
</dbReference>
<dbReference type="EMBL" id="JBHUOX010000001">
    <property type="protein sequence ID" value="MFD2999157.1"/>
    <property type="molecule type" value="Genomic_DNA"/>
</dbReference>
<accession>A0ABW6BQE7</accession>
<dbReference type="EC" id="2.3.-.-" evidence="2"/>
<keyword evidence="2" id="KW-0012">Acyltransferase</keyword>
<protein>
    <submittedName>
        <fullName evidence="2">GNAT family N-acetyltransferase</fullName>
        <ecNumber evidence="2">2.3.-.-</ecNumber>
    </submittedName>
</protein>
<dbReference type="Gene3D" id="3.40.630.30">
    <property type="match status" value="1"/>
</dbReference>
<sequence>MMGKKRRVIFRTDCNSQIDLGHIDSAKLYLREATEGDTMLLFKWANDPVVRKNSFNQNFITIENHRNWCKAALEDEQTLLYIVEAAGKPIAQIRFNINSGRATISYLIDAHFRGLGLGLRLLQKGIQALKAKRSDIEQVEGLVQRGNIASVHTFEKAGFSYGQPYMEHPQAHRFILQLK</sequence>
<dbReference type="GO" id="GO:0016746">
    <property type="term" value="F:acyltransferase activity"/>
    <property type="evidence" value="ECO:0007669"/>
    <property type="project" value="UniProtKB-KW"/>
</dbReference>
<dbReference type="InterPro" id="IPR051531">
    <property type="entry name" value="N-acetyltransferase"/>
</dbReference>
<dbReference type="PROSITE" id="PS51186">
    <property type="entry name" value="GNAT"/>
    <property type="match status" value="1"/>
</dbReference>
<evidence type="ECO:0000259" key="1">
    <source>
        <dbReference type="PROSITE" id="PS51186"/>
    </source>
</evidence>
<dbReference type="Proteomes" id="UP001597641">
    <property type="component" value="Unassembled WGS sequence"/>
</dbReference>
<gene>
    <name evidence="2" type="ORF">ACFS7Z_02205</name>
</gene>